<keyword evidence="3" id="KW-0472">Membrane</keyword>
<organism evidence="8 9">
    <name type="scientific">Ichthyophthirius multifiliis</name>
    <name type="common">White spot disease agent</name>
    <name type="synonym">Ich</name>
    <dbReference type="NCBI Taxonomy" id="5932"/>
    <lineage>
        <taxon>Eukaryota</taxon>
        <taxon>Sar</taxon>
        <taxon>Alveolata</taxon>
        <taxon>Ciliophora</taxon>
        <taxon>Intramacronucleata</taxon>
        <taxon>Oligohymenophorea</taxon>
        <taxon>Hymenostomatida</taxon>
        <taxon>Ophryoglenina</taxon>
        <taxon>Ichthyophthirius</taxon>
    </lineage>
</organism>
<evidence type="ECO:0000256" key="1">
    <source>
        <dbReference type="ARBA" id="ARBA00004370"/>
    </source>
</evidence>
<dbReference type="STRING" id="857967.G0QSH2"/>
<dbReference type="InterPro" id="IPR031777">
    <property type="entry name" value="Sortilin_C"/>
</dbReference>
<gene>
    <name evidence="8" type="ORF">IMG5_101130</name>
</gene>
<name>G0QSH2_ICHMU</name>
<dbReference type="eggNOG" id="KOG3511">
    <property type="taxonomic scope" value="Eukaryota"/>
</dbReference>
<dbReference type="SUPFAM" id="SSF110296">
    <property type="entry name" value="Oligoxyloglucan reducing end-specific cellobiohydrolase"/>
    <property type="match status" value="1"/>
</dbReference>
<feature type="signal peptide" evidence="6">
    <location>
        <begin position="1"/>
        <end position="18"/>
    </location>
</feature>
<dbReference type="PANTHER" id="PTHR12106:SF27">
    <property type="entry name" value="SORTILIN-RELATED RECEPTOR"/>
    <property type="match status" value="1"/>
</dbReference>
<evidence type="ECO:0000256" key="6">
    <source>
        <dbReference type="SAM" id="SignalP"/>
    </source>
</evidence>
<dbReference type="InterPro" id="IPR015943">
    <property type="entry name" value="WD40/YVTN_repeat-like_dom_sf"/>
</dbReference>
<dbReference type="EMBL" id="GL983812">
    <property type="protein sequence ID" value="EGR31810.1"/>
    <property type="molecule type" value="Genomic_DNA"/>
</dbReference>
<dbReference type="OrthoDB" id="443634at2759"/>
<dbReference type="GO" id="GO:0006892">
    <property type="term" value="P:post-Golgi vesicle-mediated transport"/>
    <property type="evidence" value="ECO:0007669"/>
    <property type="project" value="TreeGrafter"/>
</dbReference>
<dbReference type="Gene3D" id="2.10.70.80">
    <property type="match status" value="1"/>
</dbReference>
<dbReference type="RefSeq" id="XP_004035296.1">
    <property type="nucleotide sequence ID" value="XM_004035248.1"/>
</dbReference>
<dbReference type="Gene3D" id="2.120.10.10">
    <property type="match status" value="1"/>
</dbReference>
<accession>G0QSH2</accession>
<dbReference type="InterPro" id="IPR050310">
    <property type="entry name" value="VPS10-sortilin"/>
</dbReference>
<keyword evidence="6" id="KW-0732">Signal</keyword>
<dbReference type="GO" id="GO:0005794">
    <property type="term" value="C:Golgi apparatus"/>
    <property type="evidence" value="ECO:0007669"/>
    <property type="project" value="TreeGrafter"/>
</dbReference>
<proteinExistence type="predicted"/>
<dbReference type="Pfam" id="PF15902">
    <property type="entry name" value="Sortilin-Vps10"/>
    <property type="match status" value="1"/>
</dbReference>
<dbReference type="GeneID" id="14907977"/>
<comment type="subcellular location">
    <subcellularLocation>
        <location evidence="1">Membrane</location>
    </subcellularLocation>
</comment>
<feature type="domain" description="VPS10" evidence="7">
    <location>
        <begin position="71"/>
        <end position="729"/>
    </location>
</feature>
<dbReference type="PANTHER" id="PTHR12106">
    <property type="entry name" value="SORTILIN RELATED"/>
    <property type="match status" value="1"/>
</dbReference>
<dbReference type="Gene3D" id="2.130.10.10">
    <property type="entry name" value="YVTN repeat-like/Quinoprotein amine dehydrogenase"/>
    <property type="match status" value="1"/>
</dbReference>
<dbReference type="Pfam" id="PF15901">
    <property type="entry name" value="Sortilin_C"/>
    <property type="match status" value="1"/>
</dbReference>
<dbReference type="GO" id="GO:0016020">
    <property type="term" value="C:membrane"/>
    <property type="evidence" value="ECO:0007669"/>
    <property type="project" value="UniProtKB-SubCell"/>
</dbReference>
<feature type="region of interest" description="Disordered" evidence="5">
    <location>
        <begin position="728"/>
        <end position="749"/>
    </location>
</feature>
<evidence type="ECO:0000256" key="3">
    <source>
        <dbReference type="ARBA" id="ARBA00023136"/>
    </source>
</evidence>
<dbReference type="InterPro" id="IPR031778">
    <property type="entry name" value="Sortilin_N"/>
</dbReference>
<dbReference type="Proteomes" id="UP000008983">
    <property type="component" value="Unassembled WGS sequence"/>
</dbReference>
<evidence type="ECO:0000256" key="2">
    <source>
        <dbReference type="ARBA" id="ARBA00022737"/>
    </source>
</evidence>
<dbReference type="CDD" id="cd15482">
    <property type="entry name" value="Sialidase_non-viral"/>
    <property type="match status" value="1"/>
</dbReference>
<dbReference type="InParanoid" id="G0QSH2"/>
<dbReference type="OMA" id="SWGAGIN"/>
<protein>
    <recommendedName>
        <fullName evidence="7">VPS10 domain-containing protein</fullName>
    </recommendedName>
</protein>
<dbReference type="AlphaFoldDB" id="G0QSH2"/>
<evidence type="ECO:0000313" key="8">
    <source>
        <dbReference type="EMBL" id="EGR31810.1"/>
    </source>
</evidence>
<sequence length="797" mass="91791">MNIKLLTILFSIISLCICQSTIVEKNKAHERIKHQFNEIQSSVQEILWCGAASAISEDGDVMTYNQIVRNRKMYILTDNGNLYFSKDYGQTLKSINEILLKQTSTQGNLIIKDILISPILNTKVYIIGQSGISFYTEDCGKTYTKITHEPLLQNFQPHMQNQDYLIALLPTNCSENDPLCLSFTYQLYLSQNSGAEWRKILDNVTQAQWDKIKATIFNNEYRIIVSQAQYQGEIKKRQIIYSDDFFNSSYIVQENGTRYYQSEDYIFILTQQSTKFKLIIGPSLVNQKQSKSEIDLPIKRVKDESFTILDIVNGEIIISINHEGDEKGYTNIYVSNSQGKQFTLSLQYAVGDNDLNIDFEPIQSNEGTYIANGYAQQQVEKYKAYKSRKVTSSTSTPFNLENYKKTKISFDKGGNWHSLKAPKASYNNTKYECSGECSLQLKGRTELHGNPLYSVKYAPGLILASGNVGIYLTQNPSEVNVYLSRDGGHNWDEIQQGSWAYEIADQGGIIVLIQDDQPTNFIIYSADEGKTWEKLLISQNIKFNVDEIVTEHNNTGSVFIIYGSYENSNNQRPGIIVSIDFNQYFNRKCQGENVADNEDSDYESWIPINFSGKKCVFGQRVEYTRKKRDAQCFNSLNLIQYKKVLNQCECTEEDFQCDYGYAKDDFDPNKCVAMNENFANKQDNTKPPENCVDYYYVTLGYRKISNSQCKGGVEDQYMPRRVECPDRLSEEQKQEQIQREKLQKEGYGNRGKDEIKKEIQAEYFNQKQTSENNNGIYKLFYKLKFKIKVSIFLFIIK</sequence>
<keyword evidence="4" id="KW-0325">Glycoprotein</keyword>
<keyword evidence="9" id="KW-1185">Reference proteome</keyword>
<evidence type="ECO:0000259" key="7">
    <source>
        <dbReference type="SMART" id="SM00602"/>
    </source>
</evidence>
<keyword evidence="2" id="KW-0677">Repeat</keyword>
<feature type="chain" id="PRO_5003407881" description="VPS10 domain-containing protein" evidence="6">
    <location>
        <begin position="19"/>
        <end position="797"/>
    </location>
</feature>
<evidence type="ECO:0000256" key="4">
    <source>
        <dbReference type="ARBA" id="ARBA00023180"/>
    </source>
</evidence>
<evidence type="ECO:0000313" key="9">
    <source>
        <dbReference type="Proteomes" id="UP000008983"/>
    </source>
</evidence>
<evidence type="ECO:0000256" key="5">
    <source>
        <dbReference type="SAM" id="MobiDB-lite"/>
    </source>
</evidence>
<dbReference type="Gene3D" id="3.30.60.270">
    <property type="match status" value="1"/>
</dbReference>
<dbReference type="SMART" id="SM00602">
    <property type="entry name" value="VPS10"/>
    <property type="match status" value="1"/>
</dbReference>
<reference evidence="8 9" key="1">
    <citation type="submission" date="2011-07" db="EMBL/GenBank/DDBJ databases">
        <authorList>
            <person name="Coyne R."/>
            <person name="Brami D."/>
            <person name="Johnson J."/>
            <person name="Hostetler J."/>
            <person name="Hannick L."/>
            <person name="Clark T."/>
            <person name="Cassidy-Hanley D."/>
            <person name="Inman J."/>
        </authorList>
    </citation>
    <scope>NUCLEOTIDE SEQUENCE [LARGE SCALE GENOMIC DNA]</scope>
    <source>
        <strain evidence="8 9">G5</strain>
    </source>
</reference>
<dbReference type="InterPro" id="IPR006581">
    <property type="entry name" value="VPS10"/>
</dbReference>
<feature type="compositionally biased region" description="Basic and acidic residues" evidence="5">
    <location>
        <begin position="728"/>
        <end position="744"/>
    </location>
</feature>